<dbReference type="InterPro" id="IPR019888">
    <property type="entry name" value="Tscrpt_reg_AsnC-like"/>
</dbReference>
<comment type="pathway">
    <text evidence="4">Amino-acid biosynthesis.</text>
</comment>
<dbReference type="PANTHER" id="PTHR30154">
    <property type="entry name" value="LEUCINE-RESPONSIVE REGULATORY PROTEIN"/>
    <property type="match status" value="1"/>
</dbReference>
<dbReference type="InterPro" id="IPR000485">
    <property type="entry name" value="AsnC-type_HTH_dom"/>
</dbReference>
<feature type="domain" description="HTH asnC-type" evidence="5">
    <location>
        <begin position="2"/>
        <end position="63"/>
    </location>
</feature>
<dbReference type="GO" id="GO:0043200">
    <property type="term" value="P:response to amino acid"/>
    <property type="evidence" value="ECO:0007669"/>
    <property type="project" value="TreeGrafter"/>
</dbReference>
<dbReference type="InterPro" id="IPR011991">
    <property type="entry name" value="ArsR-like_HTH"/>
</dbReference>
<accession>A0A7J3XY38</accession>
<dbReference type="InterPro" id="IPR036390">
    <property type="entry name" value="WH_DNA-bd_sf"/>
</dbReference>
<evidence type="ECO:0000259" key="5">
    <source>
        <dbReference type="PROSITE" id="PS50956"/>
    </source>
</evidence>
<keyword evidence="1" id="KW-0805">Transcription regulation</keyword>
<dbReference type="GO" id="GO:0043565">
    <property type="term" value="F:sequence-specific DNA binding"/>
    <property type="evidence" value="ECO:0007669"/>
    <property type="project" value="InterPro"/>
</dbReference>
<dbReference type="Gene3D" id="3.30.70.920">
    <property type="match status" value="1"/>
</dbReference>
<gene>
    <name evidence="6" type="ORF">ENM60_01180</name>
</gene>
<dbReference type="CDD" id="cd00090">
    <property type="entry name" value="HTH_ARSR"/>
    <property type="match status" value="1"/>
</dbReference>
<proteinExistence type="predicted"/>
<dbReference type="SUPFAM" id="SSF46785">
    <property type="entry name" value="Winged helix' DNA-binding domain"/>
    <property type="match status" value="1"/>
</dbReference>
<sequence length="145" mass="16212">MVDEIDLKIIGKLTENARATYSEIASEVGLSDVAVMKRIRKLEQEGVIRKYTVIVDPAKLGFSKVSLTGINVDPAKLFDVVEELKKRDYVKQLLVTSGDHSLIALIFARSSEEIMRIHDEISRIDGVLKVYPAIVSDIVKDEARI</sequence>
<comment type="caution">
    <text evidence="6">The sequence shown here is derived from an EMBL/GenBank/DDBJ whole genome shotgun (WGS) entry which is preliminary data.</text>
</comment>
<dbReference type="InterPro" id="IPR036388">
    <property type="entry name" value="WH-like_DNA-bd_sf"/>
</dbReference>
<dbReference type="PANTHER" id="PTHR30154:SF34">
    <property type="entry name" value="TRANSCRIPTIONAL REGULATOR AZLB"/>
    <property type="match status" value="1"/>
</dbReference>
<dbReference type="SMART" id="SM00344">
    <property type="entry name" value="HTH_ASNC"/>
    <property type="match status" value="1"/>
</dbReference>
<dbReference type="InterPro" id="IPR011008">
    <property type="entry name" value="Dimeric_a/b-barrel"/>
</dbReference>
<evidence type="ECO:0000313" key="6">
    <source>
        <dbReference type="EMBL" id="HHP67399.1"/>
    </source>
</evidence>
<dbReference type="AlphaFoldDB" id="A0A7J3XY38"/>
<dbReference type="Pfam" id="PF13404">
    <property type="entry name" value="HTH_AsnC-type"/>
    <property type="match status" value="1"/>
</dbReference>
<dbReference type="GO" id="GO:0005829">
    <property type="term" value="C:cytosol"/>
    <property type="evidence" value="ECO:0007669"/>
    <property type="project" value="TreeGrafter"/>
</dbReference>
<organism evidence="6">
    <name type="scientific">Thermogladius calderae</name>
    <dbReference type="NCBI Taxonomy" id="1200300"/>
    <lineage>
        <taxon>Archaea</taxon>
        <taxon>Thermoproteota</taxon>
        <taxon>Thermoprotei</taxon>
        <taxon>Desulfurococcales</taxon>
        <taxon>Desulfurococcaceae</taxon>
        <taxon>Thermogladius</taxon>
    </lineage>
</organism>
<dbReference type="PROSITE" id="PS00519">
    <property type="entry name" value="HTH_ASNC_1"/>
    <property type="match status" value="1"/>
</dbReference>
<dbReference type="InterPro" id="IPR019885">
    <property type="entry name" value="Tscrpt_reg_HTH_AsnC-type_CS"/>
</dbReference>
<dbReference type="PRINTS" id="PR00033">
    <property type="entry name" value="HTHASNC"/>
</dbReference>
<reference evidence="6" key="1">
    <citation type="journal article" date="2020" name="mSystems">
        <title>Genome- and Community-Level Interaction Insights into Carbon Utilization and Element Cycling Functions of Hydrothermarchaeota in Hydrothermal Sediment.</title>
        <authorList>
            <person name="Zhou Z."/>
            <person name="Liu Y."/>
            <person name="Xu W."/>
            <person name="Pan J."/>
            <person name="Luo Z.H."/>
            <person name="Li M."/>
        </authorList>
    </citation>
    <scope>NUCLEOTIDE SEQUENCE [LARGE SCALE GENOMIC DNA]</scope>
    <source>
        <strain evidence="6">SpSt-110</strain>
    </source>
</reference>
<evidence type="ECO:0000256" key="3">
    <source>
        <dbReference type="ARBA" id="ARBA00023163"/>
    </source>
</evidence>
<dbReference type="Gene3D" id="1.10.10.10">
    <property type="entry name" value="Winged helix-like DNA-binding domain superfamily/Winged helix DNA-binding domain"/>
    <property type="match status" value="1"/>
</dbReference>
<name>A0A7J3XY38_9CREN</name>
<dbReference type="Pfam" id="PF01037">
    <property type="entry name" value="AsnC_trans_reg"/>
    <property type="match status" value="1"/>
</dbReference>
<evidence type="ECO:0000256" key="4">
    <source>
        <dbReference type="ARBA" id="ARBA00029440"/>
    </source>
</evidence>
<keyword evidence="3" id="KW-0804">Transcription</keyword>
<protein>
    <submittedName>
        <fullName evidence="6">Lrp/AsnC family transcriptional regulator</fullName>
    </submittedName>
</protein>
<dbReference type="InterPro" id="IPR019887">
    <property type="entry name" value="Tscrpt_reg_AsnC/Lrp_C"/>
</dbReference>
<dbReference type="SUPFAM" id="SSF54909">
    <property type="entry name" value="Dimeric alpha+beta barrel"/>
    <property type="match status" value="1"/>
</dbReference>
<evidence type="ECO:0000256" key="2">
    <source>
        <dbReference type="ARBA" id="ARBA00023125"/>
    </source>
</evidence>
<keyword evidence="2" id="KW-0238">DNA-binding</keyword>
<dbReference type="PROSITE" id="PS50956">
    <property type="entry name" value="HTH_ASNC_2"/>
    <property type="match status" value="1"/>
</dbReference>
<dbReference type="EMBL" id="DRYK01000023">
    <property type="protein sequence ID" value="HHP67399.1"/>
    <property type="molecule type" value="Genomic_DNA"/>
</dbReference>
<evidence type="ECO:0000256" key="1">
    <source>
        <dbReference type="ARBA" id="ARBA00023015"/>
    </source>
</evidence>